<gene>
    <name evidence="1" type="ORF">HYH02_002571</name>
</gene>
<evidence type="ECO:0000313" key="1">
    <source>
        <dbReference type="EMBL" id="KAG2453248.1"/>
    </source>
</evidence>
<proteinExistence type="predicted"/>
<keyword evidence="2" id="KW-1185">Reference proteome</keyword>
<dbReference type="GO" id="GO:0071944">
    <property type="term" value="C:cell periphery"/>
    <property type="evidence" value="ECO:0007669"/>
    <property type="project" value="TreeGrafter"/>
</dbReference>
<dbReference type="GO" id="GO:0004620">
    <property type="term" value="F:phospholipase activity"/>
    <property type="evidence" value="ECO:0007669"/>
    <property type="project" value="TreeGrafter"/>
</dbReference>
<organism evidence="1 2">
    <name type="scientific">Chlamydomonas schloesseri</name>
    <dbReference type="NCBI Taxonomy" id="2026947"/>
    <lineage>
        <taxon>Eukaryota</taxon>
        <taxon>Viridiplantae</taxon>
        <taxon>Chlorophyta</taxon>
        <taxon>core chlorophytes</taxon>
        <taxon>Chlorophyceae</taxon>
        <taxon>CS clade</taxon>
        <taxon>Chlamydomonadales</taxon>
        <taxon>Chlamydomonadaceae</taxon>
        <taxon>Chlamydomonas</taxon>
    </lineage>
</organism>
<dbReference type="GO" id="GO:0046513">
    <property type="term" value="P:ceramide biosynthetic process"/>
    <property type="evidence" value="ECO:0007669"/>
    <property type="project" value="TreeGrafter"/>
</dbReference>
<dbReference type="OrthoDB" id="10585766at2759"/>
<comment type="caution">
    <text evidence="1">The sequence shown here is derived from an EMBL/GenBank/DDBJ whole genome shotgun (WGS) entry which is preliminary data.</text>
</comment>
<name>A0A836BBD9_9CHLO</name>
<dbReference type="GO" id="GO:0016020">
    <property type="term" value="C:membrane"/>
    <property type="evidence" value="ECO:0007669"/>
    <property type="project" value="TreeGrafter"/>
</dbReference>
<protein>
    <submittedName>
        <fullName evidence="1">Uncharacterized protein</fullName>
    </submittedName>
</protein>
<dbReference type="PANTHER" id="PTHR12393:SF6">
    <property type="entry name" value="SPHINGOMYELIN PHOSPHODIESTERASE 2"/>
    <property type="match status" value="1"/>
</dbReference>
<dbReference type="Proteomes" id="UP000613740">
    <property type="component" value="Unassembled WGS sequence"/>
</dbReference>
<dbReference type="GO" id="GO:0030149">
    <property type="term" value="P:sphingolipid catabolic process"/>
    <property type="evidence" value="ECO:0007669"/>
    <property type="project" value="TreeGrafter"/>
</dbReference>
<reference evidence="1" key="1">
    <citation type="journal article" date="2020" name="bioRxiv">
        <title>Comparative genomics of Chlamydomonas.</title>
        <authorList>
            <person name="Craig R.J."/>
            <person name="Hasan A.R."/>
            <person name="Ness R.W."/>
            <person name="Keightley P.D."/>
        </authorList>
    </citation>
    <scope>NUCLEOTIDE SEQUENCE</scope>
    <source>
        <strain evidence="1">CCAP 11/173</strain>
    </source>
</reference>
<accession>A0A836BBD9</accession>
<dbReference type="EMBL" id="JAEHOD010000004">
    <property type="protein sequence ID" value="KAG2453248.1"/>
    <property type="molecule type" value="Genomic_DNA"/>
</dbReference>
<dbReference type="GO" id="GO:0005783">
    <property type="term" value="C:endoplasmic reticulum"/>
    <property type="evidence" value="ECO:0007669"/>
    <property type="project" value="TreeGrafter"/>
</dbReference>
<evidence type="ECO:0000313" key="2">
    <source>
        <dbReference type="Proteomes" id="UP000613740"/>
    </source>
</evidence>
<sequence>MANLPAESGNWAKLTPDVIRNIAQRLHPNDVATGLSLVNSDTADVLRQSYHTLHIASQHQHPLLRKIPRAVQPWPGRAFLEHWGRPEPWRALGLSQRRRLLCLAASSGHAPSLDAALEHCGCAVHAAAVQAAGAAGQSAAFHTLLHRLRAEHTEWEPGPVAAALRAVAVSGTVDDVHSGLGYACHNTLDDEKEYGDEYGDHASRRHCCGALVGACAGGREDVLQWMEQEWDREWIERSRRQRIRMAVAAAVGGHAQLLEQLIPRLPKRARPEVLVKIAAGCPLDVFVRYFQAWHPERGAPDAALGRGGGDAEDEDYEDYEDYDKDEVSAVADCFQTAVRSSTPCWRAKADWLLGRWRRLRAAAGAHGSEGASPAPPEDVSRLDLTDEENAYRADAWMKQPRGSEAFSLERMLYLDSQQLLWCKCARGTEGRHHTHRLDGCVPHCARAFMAAAAARAGAGAEVMAWLLDACGLTAANVAQVKSDTGIACLRIIRENAVRGGRLEVLQELRRRGLGFGPNMVQSAIAKAPEAWKAAVRAAASRDCGWALLRRLRERGEAVLGLDLGLGLGLDLGVLAAGGNVDAMEWALGELRKAGAAPRAISVEDLRKVCRQGDRATLDWLEQQRLAPPLPILDALCKSIECGIEVKAEWGAELLKRLVTPEAEVDEVAMAEEKSGMWTQLDNVPDLRYPHTTWVWLKRRGLGGWR</sequence>
<dbReference type="PANTHER" id="PTHR12393">
    <property type="entry name" value="SPHINGOMYELIN PHOSPHODIESTERASE RELATED"/>
    <property type="match status" value="1"/>
</dbReference>
<dbReference type="AlphaFoldDB" id="A0A836BBD9"/>